<dbReference type="Pfam" id="PF17938">
    <property type="entry name" value="TetR_C_29"/>
    <property type="match status" value="1"/>
</dbReference>
<dbReference type="PRINTS" id="PR00455">
    <property type="entry name" value="HTHTETR"/>
</dbReference>
<dbReference type="PANTHER" id="PTHR30328:SF54">
    <property type="entry name" value="HTH-TYPE TRANSCRIPTIONAL REPRESSOR SCO4008"/>
    <property type="match status" value="1"/>
</dbReference>
<reference evidence="4 5" key="1">
    <citation type="submission" date="2016-04" db="EMBL/GenBank/DDBJ databases">
        <authorList>
            <person name="Evans L.H."/>
            <person name="Alamgir A."/>
            <person name="Owens N."/>
            <person name="Weber N.D."/>
            <person name="Virtaneva K."/>
            <person name="Barbian K."/>
            <person name="Babar A."/>
            <person name="Rosenke K."/>
        </authorList>
    </citation>
    <scope>NUCLEOTIDE SEQUENCE [LARGE SCALE GENOMIC DNA]</scope>
    <source>
        <strain evidence="4 5">CCM 8644</strain>
    </source>
</reference>
<dbReference type="GO" id="GO:0003677">
    <property type="term" value="F:DNA binding"/>
    <property type="evidence" value="ECO:0007669"/>
    <property type="project" value="UniProtKB-UniRule"/>
</dbReference>
<dbReference type="InterPro" id="IPR001647">
    <property type="entry name" value="HTH_TetR"/>
</dbReference>
<accession>A0A179DBU9</accession>
<dbReference type="PROSITE" id="PS01081">
    <property type="entry name" value="HTH_TETR_1"/>
    <property type="match status" value="1"/>
</dbReference>
<dbReference type="InterPro" id="IPR036271">
    <property type="entry name" value="Tet_transcr_reg_TetR-rel_C_sf"/>
</dbReference>
<name>A0A179DBU9_9SPHI</name>
<dbReference type="Proteomes" id="UP000078459">
    <property type="component" value="Unassembled WGS sequence"/>
</dbReference>
<dbReference type="PANTHER" id="PTHR30328">
    <property type="entry name" value="TRANSCRIPTIONAL REPRESSOR"/>
    <property type="match status" value="1"/>
</dbReference>
<evidence type="ECO:0000313" key="4">
    <source>
        <dbReference type="EMBL" id="OAQ37933.1"/>
    </source>
</evidence>
<dbReference type="EMBL" id="LWHJ01000032">
    <property type="protein sequence ID" value="OAQ37933.1"/>
    <property type="molecule type" value="Genomic_DNA"/>
</dbReference>
<dbReference type="SUPFAM" id="SSF46689">
    <property type="entry name" value="Homeodomain-like"/>
    <property type="match status" value="1"/>
</dbReference>
<dbReference type="Pfam" id="PF00440">
    <property type="entry name" value="TetR_N"/>
    <property type="match status" value="1"/>
</dbReference>
<evidence type="ECO:0000256" key="2">
    <source>
        <dbReference type="PROSITE-ProRule" id="PRU00335"/>
    </source>
</evidence>
<dbReference type="STRING" id="1826909.A5893_16305"/>
<evidence type="ECO:0000313" key="5">
    <source>
        <dbReference type="Proteomes" id="UP000078459"/>
    </source>
</evidence>
<sequence>MTEEKQDKKDHILEVAEKLFAELGYDGASTRLIAQEAAVNMAMLNYYFGGKEGLYFAIFQKHVSEQKLRLQNLNNEEISSFEKLEKCIDNYADKMMSNCAFQKIIYREMSLSQRSDINKKIISLISQNALEVKKIISEGINNGSFNPEADSDMLVASLFGTKSYLINAAEMSSLLIGEDVTDPDVIEKTVKPRLKNHMKKMFSAYLINHNGNKK</sequence>
<dbReference type="InterPro" id="IPR009057">
    <property type="entry name" value="Homeodomain-like_sf"/>
</dbReference>
<dbReference type="PROSITE" id="PS50977">
    <property type="entry name" value="HTH_TETR_2"/>
    <property type="match status" value="1"/>
</dbReference>
<protein>
    <recommendedName>
        <fullName evidence="3">HTH tetR-type domain-containing protein</fullName>
    </recommendedName>
</protein>
<proteinExistence type="predicted"/>
<feature type="DNA-binding region" description="H-T-H motif" evidence="2">
    <location>
        <begin position="29"/>
        <end position="48"/>
    </location>
</feature>
<dbReference type="Gene3D" id="1.10.357.10">
    <property type="entry name" value="Tetracycline Repressor, domain 2"/>
    <property type="match status" value="1"/>
</dbReference>
<comment type="caution">
    <text evidence="4">The sequence shown here is derived from an EMBL/GenBank/DDBJ whole genome shotgun (WGS) entry which is preliminary data.</text>
</comment>
<organism evidence="4 5">
    <name type="scientific">Pedobacter psychrophilus</name>
    <dbReference type="NCBI Taxonomy" id="1826909"/>
    <lineage>
        <taxon>Bacteria</taxon>
        <taxon>Pseudomonadati</taxon>
        <taxon>Bacteroidota</taxon>
        <taxon>Sphingobacteriia</taxon>
        <taxon>Sphingobacteriales</taxon>
        <taxon>Sphingobacteriaceae</taxon>
        <taxon>Pedobacter</taxon>
    </lineage>
</organism>
<evidence type="ECO:0000259" key="3">
    <source>
        <dbReference type="PROSITE" id="PS50977"/>
    </source>
</evidence>
<keyword evidence="1 2" id="KW-0238">DNA-binding</keyword>
<dbReference type="RefSeq" id="WP_068823756.1">
    <property type="nucleotide sequence ID" value="NZ_LWHJ01000032.1"/>
</dbReference>
<dbReference type="OrthoDB" id="9789566at2"/>
<keyword evidence="5" id="KW-1185">Reference proteome</keyword>
<dbReference type="InterPro" id="IPR023772">
    <property type="entry name" value="DNA-bd_HTH_TetR-type_CS"/>
</dbReference>
<gene>
    <name evidence="4" type="ORF">A5893_16305</name>
</gene>
<dbReference type="SUPFAM" id="SSF48498">
    <property type="entry name" value="Tetracyclin repressor-like, C-terminal domain"/>
    <property type="match status" value="1"/>
</dbReference>
<feature type="domain" description="HTH tetR-type" evidence="3">
    <location>
        <begin position="6"/>
        <end position="66"/>
    </location>
</feature>
<dbReference type="InterPro" id="IPR041474">
    <property type="entry name" value="NicS_C"/>
</dbReference>
<dbReference type="AlphaFoldDB" id="A0A179DBU9"/>
<evidence type="ECO:0000256" key="1">
    <source>
        <dbReference type="ARBA" id="ARBA00023125"/>
    </source>
</evidence>
<reference evidence="4 5" key="2">
    <citation type="submission" date="2016-06" db="EMBL/GenBank/DDBJ databases">
        <title>Pedobacter psychrophilus sp. nov., isolated from Antarctic fragmentary rock.</title>
        <authorList>
            <person name="Svec P."/>
        </authorList>
    </citation>
    <scope>NUCLEOTIDE SEQUENCE [LARGE SCALE GENOMIC DNA]</scope>
    <source>
        <strain evidence="4 5">CCM 8644</strain>
    </source>
</reference>
<dbReference type="InterPro" id="IPR050109">
    <property type="entry name" value="HTH-type_TetR-like_transc_reg"/>
</dbReference>